<accession>A0A0D7BEM2</accession>
<keyword evidence="3" id="KW-1185">Reference proteome</keyword>
<feature type="compositionally biased region" description="Polar residues" evidence="1">
    <location>
        <begin position="667"/>
        <end position="681"/>
    </location>
</feature>
<proteinExistence type="predicted"/>
<gene>
    <name evidence="2" type="ORF">CYLTODRAFT_442968</name>
</gene>
<organism evidence="2 3">
    <name type="scientific">Cylindrobasidium torrendii FP15055 ss-10</name>
    <dbReference type="NCBI Taxonomy" id="1314674"/>
    <lineage>
        <taxon>Eukaryota</taxon>
        <taxon>Fungi</taxon>
        <taxon>Dikarya</taxon>
        <taxon>Basidiomycota</taxon>
        <taxon>Agaricomycotina</taxon>
        <taxon>Agaricomycetes</taxon>
        <taxon>Agaricomycetidae</taxon>
        <taxon>Agaricales</taxon>
        <taxon>Marasmiineae</taxon>
        <taxon>Physalacriaceae</taxon>
        <taxon>Cylindrobasidium</taxon>
    </lineage>
</organism>
<feature type="compositionally biased region" description="Polar residues" evidence="1">
    <location>
        <begin position="535"/>
        <end position="553"/>
    </location>
</feature>
<name>A0A0D7BEM2_9AGAR</name>
<dbReference type="EMBL" id="KN880492">
    <property type="protein sequence ID" value="KIY68992.1"/>
    <property type="molecule type" value="Genomic_DNA"/>
</dbReference>
<feature type="compositionally biased region" description="Basic and acidic residues" evidence="1">
    <location>
        <begin position="515"/>
        <end position="526"/>
    </location>
</feature>
<evidence type="ECO:0000256" key="1">
    <source>
        <dbReference type="SAM" id="MobiDB-lite"/>
    </source>
</evidence>
<dbReference type="AlphaFoldDB" id="A0A0D7BEM2"/>
<sequence length="850" mass="92331">MEPPPADPPPAPSDVPTSNTPIDASDAPIGSTTSVTTSGTSGASDPPTAPPDVPVASESPTAPSGASAVSAQEDDAELPTTVPSFKRGWAKGAREVFFQDRTSGYTQARSRGTRITNDFLITVLNDYCSMFTWWLEPPSEPTAEDLAKEDSDLDADTLALKPAKLKRLRKGIRNIFDRFSAGDSPFAKMTVGQVKKDPVGSLIASIAKPTVDIPRARTAYQLWSKRAFRANVKDSVNKTVAEEGLNSKTERIDVVAGSTKEAFLALPQSEREAWELKAEAEKKANSEQRQRIKENGGLIPQPMMDPTAAQEVLDTMVLKLDPLLKSLARITGGNCHFYWAGPEPARGGQVNVISIHAGTDKSTIPRDFMEAGGSEAAARRRLADAIFGDFALNCFNPRDQAVRCHPDLAPCTAPPTFLRYRPVSWEAAAASAPSVNTAPPTMTQQAPTPNGVPSPGAAQLSSLPTTTGKRKTTDTMSKPRKKRGSQHASDEFDETDEDVPQMKDPWDIEDDGSGEDEHPSAHHEPGTRASHRISARTSSQQQTLPNTAITMSAATPRPAGPAVNIEPVVATPPVVTGENPTVSAEPMVATSSANSTGTVDNDEQNGTPMEFQESNEQQPADVPMDDMNIAPSEPEVAQPESAEASKTKSVTRASRRNPPAAKKPTKTRQSGKASENSSNTPHEYLNHVRPMFAMVNDDIWNELVALFVRYETGHDSTDARLAPGHRPDVILTWVRSRRPQLLDGVLPTKMPETVTLAKGVFWSWWRCLQPPWRNLRQSNKPITSSDRRITGDDWSRLDANGINGLVNVMVYLLMWGLKVKEDGSGLAAWHEAIRDVQWTFEQMLGEKDTN</sequence>
<feature type="region of interest" description="Disordered" evidence="1">
    <location>
        <begin position="431"/>
        <end position="683"/>
    </location>
</feature>
<evidence type="ECO:0000313" key="3">
    <source>
        <dbReference type="Proteomes" id="UP000054007"/>
    </source>
</evidence>
<protein>
    <submittedName>
        <fullName evidence="2">Uncharacterized protein</fullName>
    </submittedName>
</protein>
<reference evidence="2 3" key="1">
    <citation type="journal article" date="2015" name="Fungal Genet. Biol.">
        <title>Evolution of novel wood decay mechanisms in Agaricales revealed by the genome sequences of Fistulina hepatica and Cylindrobasidium torrendii.</title>
        <authorList>
            <person name="Floudas D."/>
            <person name="Held B.W."/>
            <person name="Riley R."/>
            <person name="Nagy L.G."/>
            <person name="Koehler G."/>
            <person name="Ransdell A.S."/>
            <person name="Younus H."/>
            <person name="Chow J."/>
            <person name="Chiniquy J."/>
            <person name="Lipzen A."/>
            <person name="Tritt A."/>
            <person name="Sun H."/>
            <person name="Haridas S."/>
            <person name="LaButti K."/>
            <person name="Ohm R.A."/>
            <person name="Kues U."/>
            <person name="Blanchette R.A."/>
            <person name="Grigoriev I.V."/>
            <person name="Minto R.E."/>
            <person name="Hibbett D.S."/>
        </authorList>
    </citation>
    <scope>NUCLEOTIDE SEQUENCE [LARGE SCALE GENOMIC DNA]</scope>
    <source>
        <strain evidence="2 3">FP15055 ss-10</strain>
    </source>
</reference>
<evidence type="ECO:0000313" key="2">
    <source>
        <dbReference type="EMBL" id="KIY68992.1"/>
    </source>
</evidence>
<feature type="region of interest" description="Disordered" evidence="1">
    <location>
        <begin position="1"/>
        <end position="84"/>
    </location>
</feature>
<feature type="compositionally biased region" description="Polar residues" evidence="1">
    <location>
        <begin position="58"/>
        <end position="70"/>
    </location>
</feature>
<dbReference type="Proteomes" id="UP000054007">
    <property type="component" value="Unassembled WGS sequence"/>
</dbReference>
<feature type="compositionally biased region" description="Polar residues" evidence="1">
    <location>
        <begin position="589"/>
        <end position="618"/>
    </location>
</feature>
<feature type="compositionally biased region" description="Low complexity" evidence="1">
    <location>
        <begin position="30"/>
        <end position="46"/>
    </location>
</feature>
<dbReference type="OrthoDB" id="3250313at2759"/>
<feature type="compositionally biased region" description="Pro residues" evidence="1">
    <location>
        <begin position="1"/>
        <end position="13"/>
    </location>
</feature>
<feature type="compositionally biased region" description="Low complexity" evidence="1">
    <location>
        <begin position="431"/>
        <end position="449"/>
    </location>
</feature>